<evidence type="ECO:0000256" key="2">
    <source>
        <dbReference type="ARBA" id="ARBA00022723"/>
    </source>
</evidence>
<dbReference type="InterPro" id="IPR052035">
    <property type="entry name" value="ZnF_BED_domain_contain"/>
</dbReference>
<dbReference type="PANTHER" id="PTHR46481">
    <property type="entry name" value="ZINC FINGER BED DOMAIN-CONTAINING PROTEIN 4"/>
    <property type="match status" value="1"/>
</dbReference>
<dbReference type="InterPro" id="IPR012337">
    <property type="entry name" value="RNaseH-like_sf"/>
</dbReference>
<keyword evidence="5" id="KW-0539">Nucleus</keyword>
<evidence type="ECO:0000256" key="4">
    <source>
        <dbReference type="ARBA" id="ARBA00022833"/>
    </source>
</evidence>
<evidence type="ECO:0000313" key="7">
    <source>
        <dbReference type="EMBL" id="KAK8036735.1"/>
    </source>
</evidence>
<keyword evidence="8" id="KW-1185">Reference proteome</keyword>
<dbReference type="Pfam" id="PF05699">
    <property type="entry name" value="Dimer_Tnp_hAT"/>
    <property type="match status" value="1"/>
</dbReference>
<comment type="subcellular location">
    <subcellularLocation>
        <location evidence="1">Nucleus</location>
    </subcellularLocation>
</comment>
<dbReference type="InterPro" id="IPR027377">
    <property type="entry name" value="ZAR1/RTP1-5-like_Znf-3CxxC"/>
</dbReference>
<dbReference type="InterPro" id="IPR008906">
    <property type="entry name" value="HATC_C_dom"/>
</dbReference>
<evidence type="ECO:0000256" key="1">
    <source>
        <dbReference type="ARBA" id="ARBA00004123"/>
    </source>
</evidence>
<protein>
    <recommendedName>
        <fullName evidence="6">3CxxC-type domain-containing protein</fullName>
    </recommendedName>
</protein>
<dbReference type="SMART" id="SM01328">
    <property type="entry name" value="zf-3CxxC"/>
    <property type="match status" value="1"/>
</dbReference>
<sequence length="344" mass="39512">MAGDQQAVYLTLVTPVSFTSFIQQQRERANDEQFNDDEARDEYQRWAFIDREPGDFDVNDPIQYWHKHRHQYPKLSRMALDFLTIQSMSAEYERLFSSAGRLLDDSRSSLGITIVAFSMTLRSWYRAGIIRDIDPIFLSITEEVQRRGLEAAGYEEARERATRWLREHLGADADDQQHRVSQVLIDNTNTSTSFTFPQLHQAVLDESLELVPPPRFSKKLEMAQRQYKTHVTARFTCDHCAAGSVWSSGMVGIEIRGSHDNQYYSAIVYNQRCKRCKGLGSMELDEGTYIERVSYRLKKWAGVKVEAPDYSNKATPPHLSDLCEACKLGRCKIGLKTRGESAIF</sequence>
<evidence type="ECO:0000313" key="8">
    <source>
        <dbReference type="Proteomes" id="UP001480595"/>
    </source>
</evidence>
<keyword evidence="2" id="KW-0479">Metal-binding</keyword>
<keyword evidence="3" id="KW-0863">Zinc-finger</keyword>
<comment type="caution">
    <text evidence="7">The sequence shown here is derived from an EMBL/GenBank/DDBJ whole genome shotgun (WGS) entry which is preliminary data.</text>
</comment>
<organism evidence="7 8">
    <name type="scientific">Apiospora phragmitis</name>
    <dbReference type="NCBI Taxonomy" id="2905665"/>
    <lineage>
        <taxon>Eukaryota</taxon>
        <taxon>Fungi</taxon>
        <taxon>Dikarya</taxon>
        <taxon>Ascomycota</taxon>
        <taxon>Pezizomycotina</taxon>
        <taxon>Sordariomycetes</taxon>
        <taxon>Xylariomycetidae</taxon>
        <taxon>Amphisphaeriales</taxon>
        <taxon>Apiosporaceae</taxon>
        <taxon>Apiospora</taxon>
    </lineage>
</organism>
<proteinExistence type="predicted"/>
<reference evidence="7 8" key="1">
    <citation type="submission" date="2023-01" db="EMBL/GenBank/DDBJ databases">
        <title>Analysis of 21 Apiospora genomes using comparative genomics revels a genus with tremendous synthesis potential of carbohydrate active enzymes and secondary metabolites.</title>
        <authorList>
            <person name="Sorensen T."/>
        </authorList>
    </citation>
    <scope>NUCLEOTIDE SEQUENCE [LARGE SCALE GENOMIC DNA]</scope>
    <source>
        <strain evidence="7 8">CBS 135458</strain>
    </source>
</reference>
<dbReference type="RefSeq" id="XP_066707553.1">
    <property type="nucleotide sequence ID" value="XM_066866639.1"/>
</dbReference>
<dbReference type="PANTHER" id="PTHR46481:SF10">
    <property type="entry name" value="ZINC FINGER BED DOMAIN-CONTAINING PROTEIN 39"/>
    <property type="match status" value="1"/>
</dbReference>
<gene>
    <name evidence="7" type="ORF">PG994_015232</name>
</gene>
<dbReference type="GeneID" id="92099704"/>
<keyword evidence="4" id="KW-0862">Zinc</keyword>
<name>A0ABR1SQY0_9PEZI</name>
<evidence type="ECO:0000256" key="3">
    <source>
        <dbReference type="ARBA" id="ARBA00022771"/>
    </source>
</evidence>
<evidence type="ECO:0000259" key="6">
    <source>
        <dbReference type="SMART" id="SM01328"/>
    </source>
</evidence>
<dbReference type="EMBL" id="JAQQWL010000018">
    <property type="protein sequence ID" value="KAK8036735.1"/>
    <property type="molecule type" value="Genomic_DNA"/>
</dbReference>
<dbReference type="SUPFAM" id="SSF53098">
    <property type="entry name" value="Ribonuclease H-like"/>
    <property type="match status" value="1"/>
</dbReference>
<dbReference type="Proteomes" id="UP001480595">
    <property type="component" value="Unassembled WGS sequence"/>
</dbReference>
<accession>A0ABR1SQY0</accession>
<feature type="domain" description="3CxxC-type" evidence="6">
    <location>
        <begin position="230"/>
        <end position="329"/>
    </location>
</feature>
<evidence type="ECO:0000256" key="5">
    <source>
        <dbReference type="ARBA" id="ARBA00023242"/>
    </source>
</evidence>
<dbReference type="Pfam" id="PF13695">
    <property type="entry name" value="Zn_ribbon_3CxxC"/>
    <property type="match status" value="1"/>
</dbReference>